<dbReference type="Gene3D" id="3.30.70.270">
    <property type="match status" value="1"/>
</dbReference>
<feature type="transmembrane region" description="Helical" evidence="3">
    <location>
        <begin position="210"/>
        <end position="227"/>
    </location>
</feature>
<accession>A0A4Q1SB06</accession>
<feature type="transmembrane region" description="Helical" evidence="3">
    <location>
        <begin position="115"/>
        <end position="132"/>
    </location>
</feature>
<evidence type="ECO:0000256" key="3">
    <source>
        <dbReference type="SAM" id="Phobius"/>
    </source>
</evidence>
<dbReference type="GO" id="GO:0043709">
    <property type="term" value="P:cell adhesion involved in single-species biofilm formation"/>
    <property type="evidence" value="ECO:0007669"/>
    <property type="project" value="TreeGrafter"/>
</dbReference>
<dbReference type="InterPro" id="IPR000160">
    <property type="entry name" value="GGDEF_dom"/>
</dbReference>
<feature type="transmembrane region" description="Helical" evidence="3">
    <location>
        <begin position="275"/>
        <end position="297"/>
    </location>
</feature>
<gene>
    <name evidence="5" type="ORF">ESZ00_17650</name>
</gene>
<reference evidence="5 6" key="1">
    <citation type="journal article" date="2016" name="Int. J. Syst. Evol. Microbiol.">
        <title>Acidipila dinghuensis sp. nov., an acidobacterium isolated from forest soil.</title>
        <authorList>
            <person name="Jiang Y.W."/>
            <person name="Wang J."/>
            <person name="Chen M.H."/>
            <person name="Lv Y.Y."/>
            <person name="Qiu L.H."/>
        </authorList>
    </citation>
    <scope>NUCLEOTIDE SEQUENCE [LARGE SCALE GENOMIC DNA]</scope>
    <source>
        <strain evidence="5 6">DHOF10</strain>
    </source>
</reference>
<keyword evidence="3" id="KW-0472">Membrane</keyword>
<dbReference type="AlphaFoldDB" id="A0A4Q1SB06"/>
<evidence type="ECO:0000313" key="6">
    <source>
        <dbReference type="Proteomes" id="UP000290253"/>
    </source>
</evidence>
<evidence type="ECO:0000256" key="1">
    <source>
        <dbReference type="ARBA" id="ARBA00012528"/>
    </source>
</evidence>
<dbReference type="CDD" id="cd01949">
    <property type="entry name" value="GGDEF"/>
    <property type="match status" value="1"/>
</dbReference>
<name>A0A4Q1SB06_9BACT</name>
<feature type="transmembrane region" description="Helical" evidence="3">
    <location>
        <begin position="239"/>
        <end position="263"/>
    </location>
</feature>
<dbReference type="SMART" id="SM00267">
    <property type="entry name" value="GGDEF"/>
    <property type="match status" value="1"/>
</dbReference>
<dbReference type="Proteomes" id="UP000290253">
    <property type="component" value="Unassembled WGS sequence"/>
</dbReference>
<feature type="transmembrane region" description="Helical" evidence="3">
    <location>
        <begin position="77"/>
        <end position="95"/>
    </location>
</feature>
<dbReference type="GO" id="GO:1902201">
    <property type="term" value="P:negative regulation of bacterial-type flagellum-dependent cell motility"/>
    <property type="evidence" value="ECO:0007669"/>
    <property type="project" value="TreeGrafter"/>
</dbReference>
<dbReference type="EC" id="2.7.7.65" evidence="1"/>
<protein>
    <recommendedName>
        <fullName evidence="1">diguanylate cyclase</fullName>
        <ecNumber evidence="1">2.7.7.65</ecNumber>
    </recommendedName>
</protein>
<dbReference type="PANTHER" id="PTHR45138:SF9">
    <property type="entry name" value="DIGUANYLATE CYCLASE DGCM-RELATED"/>
    <property type="match status" value="1"/>
</dbReference>
<organism evidence="5 6">
    <name type="scientific">Silvibacterium dinghuense</name>
    <dbReference type="NCBI Taxonomy" id="1560006"/>
    <lineage>
        <taxon>Bacteria</taxon>
        <taxon>Pseudomonadati</taxon>
        <taxon>Acidobacteriota</taxon>
        <taxon>Terriglobia</taxon>
        <taxon>Terriglobales</taxon>
        <taxon>Acidobacteriaceae</taxon>
        <taxon>Silvibacterium</taxon>
    </lineage>
</organism>
<dbReference type="OrthoDB" id="9759607at2"/>
<evidence type="ECO:0000259" key="4">
    <source>
        <dbReference type="PROSITE" id="PS50887"/>
    </source>
</evidence>
<dbReference type="InterPro" id="IPR050469">
    <property type="entry name" value="Diguanylate_Cyclase"/>
</dbReference>
<feature type="transmembrane region" description="Helical" evidence="3">
    <location>
        <begin position="47"/>
        <end position="65"/>
    </location>
</feature>
<proteinExistence type="predicted"/>
<dbReference type="PROSITE" id="PS50887">
    <property type="entry name" value="GGDEF"/>
    <property type="match status" value="1"/>
</dbReference>
<comment type="catalytic activity">
    <reaction evidence="2">
        <text>2 GTP = 3',3'-c-di-GMP + 2 diphosphate</text>
        <dbReference type="Rhea" id="RHEA:24898"/>
        <dbReference type="ChEBI" id="CHEBI:33019"/>
        <dbReference type="ChEBI" id="CHEBI:37565"/>
        <dbReference type="ChEBI" id="CHEBI:58805"/>
        <dbReference type="EC" id="2.7.7.65"/>
    </reaction>
</comment>
<feature type="domain" description="GGDEF" evidence="4">
    <location>
        <begin position="376"/>
        <end position="512"/>
    </location>
</feature>
<dbReference type="Pfam" id="PF00990">
    <property type="entry name" value="GGDEF"/>
    <property type="match status" value="1"/>
</dbReference>
<keyword evidence="6" id="KW-1185">Reference proteome</keyword>
<dbReference type="FunFam" id="3.30.70.270:FF:000001">
    <property type="entry name" value="Diguanylate cyclase domain protein"/>
    <property type="match status" value="1"/>
</dbReference>
<dbReference type="NCBIfam" id="TIGR00254">
    <property type="entry name" value="GGDEF"/>
    <property type="match status" value="1"/>
</dbReference>
<evidence type="ECO:0000256" key="2">
    <source>
        <dbReference type="ARBA" id="ARBA00034247"/>
    </source>
</evidence>
<comment type="caution">
    <text evidence="5">The sequence shown here is derived from an EMBL/GenBank/DDBJ whole genome shotgun (WGS) entry which is preliminary data.</text>
</comment>
<evidence type="ECO:0000313" key="5">
    <source>
        <dbReference type="EMBL" id="RXS93862.1"/>
    </source>
</evidence>
<dbReference type="EMBL" id="SDMK01000004">
    <property type="protein sequence ID" value="RXS93862.1"/>
    <property type="molecule type" value="Genomic_DNA"/>
</dbReference>
<keyword evidence="3" id="KW-0812">Transmembrane</keyword>
<dbReference type="GO" id="GO:0052621">
    <property type="term" value="F:diguanylate cyclase activity"/>
    <property type="evidence" value="ECO:0007669"/>
    <property type="project" value="UniProtKB-EC"/>
</dbReference>
<dbReference type="GO" id="GO:0005886">
    <property type="term" value="C:plasma membrane"/>
    <property type="evidence" value="ECO:0007669"/>
    <property type="project" value="TreeGrafter"/>
</dbReference>
<sequence length="518" mass="56896">MLCADWPVSPIATRENTLRRTHGLFLGAGFLLLYGLCLAMVKPYSMAVSYPFQLAAAYAAVAACAWRAMKARSPVQLGWWLVSLSLLLWAAGLSVSAWEDLGQHATVDFAKLSDLIYFLFGVPLLVALSLPASGREEKLFAWLDGLQAAITACAIYVAMFSSLPFVHGSNKPISASLLAQAYNGENLLLASAATLRLLAEQTSGERRRLYGLLTGFLWCYAICAGWYNQTTIALQEQVGLYDLLVALPVTVLAVGALCVPLATSDGDYTVEKRTLSELIDGIVPVLYTFALLTLGVFVIRTHFYWGATALVVALAVFVIRSTVLHSRLLRSELALREAHDRLEEIALTDALTCVANRRSFDRKLQEEWSRSRRSHAPLSLLLIDIDFFKPLNDRLGHQAGDQCLVRVAAALQSTMLRNGDLLARYGGEEFAAILADTHRDGAEEVAARMQAAVRELKVAHATAIGEFVSVSIGISTCEEAEAEAFEWLVETADRALYLAKARGRNRVEHIPYQRVETR</sequence>
<dbReference type="InterPro" id="IPR043128">
    <property type="entry name" value="Rev_trsase/Diguanyl_cyclase"/>
</dbReference>
<dbReference type="PANTHER" id="PTHR45138">
    <property type="entry name" value="REGULATORY COMPONENTS OF SENSORY TRANSDUCTION SYSTEM"/>
    <property type="match status" value="1"/>
</dbReference>
<feature type="transmembrane region" description="Helical" evidence="3">
    <location>
        <begin position="23"/>
        <end position="41"/>
    </location>
</feature>
<feature type="transmembrane region" description="Helical" evidence="3">
    <location>
        <begin position="303"/>
        <end position="323"/>
    </location>
</feature>
<feature type="transmembrane region" description="Helical" evidence="3">
    <location>
        <begin position="139"/>
        <end position="159"/>
    </location>
</feature>
<dbReference type="SUPFAM" id="SSF55073">
    <property type="entry name" value="Nucleotide cyclase"/>
    <property type="match status" value="1"/>
</dbReference>
<keyword evidence="3" id="KW-1133">Transmembrane helix</keyword>
<dbReference type="InterPro" id="IPR029787">
    <property type="entry name" value="Nucleotide_cyclase"/>
</dbReference>